<evidence type="ECO:0000313" key="2">
    <source>
        <dbReference type="Proteomes" id="UP001056120"/>
    </source>
</evidence>
<comment type="caution">
    <text evidence="1">The sequence shown here is derived from an EMBL/GenBank/DDBJ whole genome shotgun (WGS) entry which is preliminary data.</text>
</comment>
<keyword evidence="2" id="KW-1185">Reference proteome</keyword>
<protein>
    <submittedName>
        <fullName evidence="1">Uncharacterized protein</fullName>
    </submittedName>
</protein>
<proteinExistence type="predicted"/>
<name>A0ACB9JRY0_9ASTR</name>
<dbReference type="Proteomes" id="UP001056120">
    <property type="component" value="Linkage Group LG03"/>
</dbReference>
<sequence>MRGSGPTPAGKHRNKGSDGRGAAVCWGERDRETYALRSIACVSPNCIHPANLASEFLWPSPMLEISLGFPLMISTPEFASVSKALSIQDLLSRSILVVHRERLDSPARAAIIHDSDLV</sequence>
<gene>
    <name evidence="1" type="ORF">L1987_10356</name>
</gene>
<organism evidence="1 2">
    <name type="scientific">Smallanthus sonchifolius</name>
    <dbReference type="NCBI Taxonomy" id="185202"/>
    <lineage>
        <taxon>Eukaryota</taxon>
        <taxon>Viridiplantae</taxon>
        <taxon>Streptophyta</taxon>
        <taxon>Embryophyta</taxon>
        <taxon>Tracheophyta</taxon>
        <taxon>Spermatophyta</taxon>
        <taxon>Magnoliopsida</taxon>
        <taxon>eudicotyledons</taxon>
        <taxon>Gunneridae</taxon>
        <taxon>Pentapetalae</taxon>
        <taxon>asterids</taxon>
        <taxon>campanulids</taxon>
        <taxon>Asterales</taxon>
        <taxon>Asteraceae</taxon>
        <taxon>Asteroideae</taxon>
        <taxon>Heliantheae alliance</taxon>
        <taxon>Millerieae</taxon>
        <taxon>Smallanthus</taxon>
    </lineage>
</organism>
<reference evidence="2" key="1">
    <citation type="journal article" date="2022" name="Mol. Ecol. Resour.">
        <title>The genomes of chicory, endive, great burdock and yacon provide insights into Asteraceae palaeo-polyploidization history and plant inulin production.</title>
        <authorList>
            <person name="Fan W."/>
            <person name="Wang S."/>
            <person name="Wang H."/>
            <person name="Wang A."/>
            <person name="Jiang F."/>
            <person name="Liu H."/>
            <person name="Zhao H."/>
            <person name="Xu D."/>
            <person name="Zhang Y."/>
        </authorList>
    </citation>
    <scope>NUCLEOTIDE SEQUENCE [LARGE SCALE GENOMIC DNA]</scope>
    <source>
        <strain evidence="2">cv. Yunnan</strain>
    </source>
</reference>
<dbReference type="EMBL" id="CM042020">
    <property type="protein sequence ID" value="KAI3822758.1"/>
    <property type="molecule type" value="Genomic_DNA"/>
</dbReference>
<accession>A0ACB9JRY0</accession>
<evidence type="ECO:0000313" key="1">
    <source>
        <dbReference type="EMBL" id="KAI3822758.1"/>
    </source>
</evidence>
<reference evidence="1 2" key="2">
    <citation type="journal article" date="2022" name="Mol. Ecol. Resour.">
        <title>The genomes of chicory, endive, great burdock and yacon provide insights into Asteraceae paleo-polyploidization history and plant inulin production.</title>
        <authorList>
            <person name="Fan W."/>
            <person name="Wang S."/>
            <person name="Wang H."/>
            <person name="Wang A."/>
            <person name="Jiang F."/>
            <person name="Liu H."/>
            <person name="Zhao H."/>
            <person name="Xu D."/>
            <person name="Zhang Y."/>
        </authorList>
    </citation>
    <scope>NUCLEOTIDE SEQUENCE [LARGE SCALE GENOMIC DNA]</scope>
    <source>
        <strain evidence="2">cv. Yunnan</strain>
        <tissue evidence="1">Leaves</tissue>
    </source>
</reference>